<proteinExistence type="predicted"/>
<accession>A0AAP0I3G4</accession>
<organism evidence="1 2">
    <name type="scientific">Stephania yunnanensis</name>
    <dbReference type="NCBI Taxonomy" id="152371"/>
    <lineage>
        <taxon>Eukaryota</taxon>
        <taxon>Viridiplantae</taxon>
        <taxon>Streptophyta</taxon>
        <taxon>Embryophyta</taxon>
        <taxon>Tracheophyta</taxon>
        <taxon>Spermatophyta</taxon>
        <taxon>Magnoliopsida</taxon>
        <taxon>Ranunculales</taxon>
        <taxon>Menispermaceae</taxon>
        <taxon>Menispermoideae</taxon>
        <taxon>Cissampelideae</taxon>
        <taxon>Stephania</taxon>
    </lineage>
</organism>
<gene>
    <name evidence="1" type="ORF">Syun_023441</name>
</gene>
<evidence type="ECO:0000313" key="1">
    <source>
        <dbReference type="EMBL" id="KAK9107430.1"/>
    </source>
</evidence>
<dbReference type="AlphaFoldDB" id="A0AAP0I3G4"/>
<name>A0AAP0I3G4_9MAGN</name>
<keyword evidence="2" id="KW-1185">Reference proteome</keyword>
<dbReference type="EMBL" id="JBBNAF010000010">
    <property type="protein sequence ID" value="KAK9107430.1"/>
    <property type="molecule type" value="Genomic_DNA"/>
</dbReference>
<reference evidence="1 2" key="1">
    <citation type="submission" date="2024-01" db="EMBL/GenBank/DDBJ databases">
        <title>Genome assemblies of Stephania.</title>
        <authorList>
            <person name="Yang L."/>
        </authorList>
    </citation>
    <scope>NUCLEOTIDE SEQUENCE [LARGE SCALE GENOMIC DNA]</scope>
    <source>
        <strain evidence="1">YNDBR</strain>
        <tissue evidence="1">Leaf</tissue>
    </source>
</reference>
<dbReference type="Proteomes" id="UP001420932">
    <property type="component" value="Unassembled WGS sequence"/>
</dbReference>
<evidence type="ECO:0000313" key="2">
    <source>
        <dbReference type="Proteomes" id="UP001420932"/>
    </source>
</evidence>
<sequence>MRNSIFTSSATATRGFASRQALHSGWSSDQQLSDTETYIHESLRNKAFDQPRDLHVLSTEMRIDGFSLFGEHFVLVQPSLIMPQDTRQCILPLISVDSCVPRLLAACHVAHYQSFNMYTLETWTWWIDVLATTAVLVVIDRIPPVLYSLLILRSKRLPSELEINKAKEPILKSSTEQRAFPSNG</sequence>
<comment type="caution">
    <text evidence="1">The sequence shown here is derived from an EMBL/GenBank/DDBJ whole genome shotgun (WGS) entry which is preliminary data.</text>
</comment>
<protein>
    <submittedName>
        <fullName evidence="1">Uncharacterized protein</fullName>
    </submittedName>
</protein>